<sequence>MFQNYIPTFFILEADMWFLKSPRNAQPVDAQTFFYETWQQDPYKLIPLIVLHEKLSYCLQLDNAFTLICHYHALSWVKTLTMGNEEYELLDSVAFPSPMEQVVQYYHHEADTIDGHSMKYFNPDLSVKSFIDSTMRRFAKTDGKERALLQKEIAGEIWETQNAVCHTVFAEIDKYDTQGFLNIFKVVHGVIVNKNYMLRCLEEAQREYPEYDLLPEVYKLCSQIDRKVDEVKESISNVFYELSQLYNTIPNKIRQQDFHWRKLYMFAKYPDMFDVVEALQHLEGSSGRPYITDNGNSFGWNDTYGVLAGLIRERINPSLSGKRDWEPFMLAFNKDTLWDDARKELSDKAIVKIKKINRAIDDYLQMA</sequence>
<dbReference type="EMBL" id="CP067089">
    <property type="protein sequence ID" value="QQO08651.1"/>
    <property type="molecule type" value="Genomic_DNA"/>
</dbReference>
<accession>A0A7T7XLS8</accession>
<name>A0A7T7XLS8_9SPIR</name>
<evidence type="ECO:0000313" key="2">
    <source>
        <dbReference type="Proteomes" id="UP000595917"/>
    </source>
</evidence>
<protein>
    <submittedName>
        <fullName evidence="1">Uncharacterized protein</fullName>
    </submittedName>
</protein>
<dbReference type="AlphaFoldDB" id="A0A7T7XLS8"/>
<organism evidence="1 2">
    <name type="scientific">Breznakiella homolactica</name>
    <dbReference type="NCBI Taxonomy" id="2798577"/>
    <lineage>
        <taxon>Bacteria</taxon>
        <taxon>Pseudomonadati</taxon>
        <taxon>Spirochaetota</taxon>
        <taxon>Spirochaetia</taxon>
        <taxon>Spirochaetales</taxon>
        <taxon>Breznakiellaceae</taxon>
        <taxon>Breznakiella</taxon>
    </lineage>
</organism>
<proteinExistence type="predicted"/>
<keyword evidence="2" id="KW-1185">Reference proteome</keyword>
<dbReference type="Proteomes" id="UP000595917">
    <property type="component" value="Chromosome"/>
</dbReference>
<dbReference type="KEGG" id="bhc:JFL75_17235"/>
<evidence type="ECO:0000313" key="1">
    <source>
        <dbReference type="EMBL" id="QQO08651.1"/>
    </source>
</evidence>
<dbReference type="RefSeq" id="WP_215625957.1">
    <property type="nucleotide sequence ID" value="NZ_CP067089.2"/>
</dbReference>
<reference evidence="1" key="1">
    <citation type="submission" date="2021-01" db="EMBL/GenBank/DDBJ databases">
        <title>Description of Breznakiella homolactica.</title>
        <authorList>
            <person name="Song Y."/>
            <person name="Brune A."/>
        </authorList>
    </citation>
    <scope>NUCLEOTIDE SEQUENCE</scope>
    <source>
        <strain evidence="1">RmG30</strain>
    </source>
</reference>
<gene>
    <name evidence="1" type="ORF">JFL75_17235</name>
</gene>